<evidence type="ECO:0000313" key="2">
    <source>
        <dbReference type="Proteomes" id="UP001470230"/>
    </source>
</evidence>
<gene>
    <name evidence="1" type="ORF">M9Y10_041154</name>
</gene>
<keyword evidence="2" id="KW-1185">Reference proteome</keyword>
<reference evidence="1 2" key="1">
    <citation type="submission" date="2024-04" db="EMBL/GenBank/DDBJ databases">
        <title>Tritrichomonas musculus Genome.</title>
        <authorList>
            <person name="Alves-Ferreira E."/>
            <person name="Grigg M."/>
            <person name="Lorenzi H."/>
            <person name="Galac M."/>
        </authorList>
    </citation>
    <scope>NUCLEOTIDE SEQUENCE [LARGE SCALE GENOMIC DNA]</scope>
    <source>
        <strain evidence="1 2">EAF2021</strain>
    </source>
</reference>
<dbReference type="Proteomes" id="UP001470230">
    <property type="component" value="Unassembled WGS sequence"/>
</dbReference>
<accession>A0ABR2K463</accession>
<comment type="caution">
    <text evidence="1">The sequence shown here is derived from an EMBL/GenBank/DDBJ whole genome shotgun (WGS) entry which is preliminary data.</text>
</comment>
<protein>
    <submittedName>
        <fullName evidence="1">Uncharacterized protein</fullName>
    </submittedName>
</protein>
<name>A0ABR2K463_9EUKA</name>
<organism evidence="1 2">
    <name type="scientific">Tritrichomonas musculus</name>
    <dbReference type="NCBI Taxonomy" id="1915356"/>
    <lineage>
        <taxon>Eukaryota</taxon>
        <taxon>Metamonada</taxon>
        <taxon>Parabasalia</taxon>
        <taxon>Tritrichomonadida</taxon>
        <taxon>Tritrichomonadidae</taxon>
        <taxon>Tritrichomonas</taxon>
    </lineage>
</organism>
<evidence type="ECO:0000313" key="1">
    <source>
        <dbReference type="EMBL" id="KAK8885702.1"/>
    </source>
</evidence>
<dbReference type="EMBL" id="JAPFFF010000007">
    <property type="protein sequence ID" value="KAK8885702.1"/>
    <property type="molecule type" value="Genomic_DNA"/>
</dbReference>
<sequence>MVQSYYVRPWISSERAAFQYFIHNRLQIFDENGEYTKELKQQHEVILSNFSNVLLNLEEQKNSNKAISESIIKDFSLPSPEIFVNLDKSIL</sequence>
<proteinExistence type="predicted"/>